<evidence type="ECO:0000313" key="16">
    <source>
        <dbReference type="Proteomes" id="UP000030742"/>
    </source>
</evidence>
<dbReference type="GO" id="GO:0071819">
    <property type="term" value="C:DUBm complex"/>
    <property type="evidence" value="ECO:0007669"/>
    <property type="project" value="TreeGrafter"/>
</dbReference>
<keyword evidence="2" id="KW-0479">Metal-binding</keyword>
<feature type="region of interest" description="Disordered" evidence="11">
    <location>
        <begin position="145"/>
        <end position="204"/>
    </location>
</feature>
<comment type="similarity">
    <text evidence="10">Belongs to the SGF11 family.</text>
</comment>
<dbReference type="Pfam" id="PF08209">
    <property type="entry name" value="Sgf11"/>
    <property type="match status" value="1"/>
</dbReference>
<keyword evidence="5" id="KW-0156">Chromatin regulator</keyword>
<dbReference type="EnsemblMetazoa" id="XM_019913338.1">
    <property type="protein sequence ID" value="XP_019768897.1"/>
    <property type="gene ID" value="LOC109543561"/>
</dbReference>
<organism evidence="12">
    <name type="scientific">Dendroctonus ponderosae</name>
    <name type="common">Mountain pine beetle</name>
    <dbReference type="NCBI Taxonomy" id="77166"/>
    <lineage>
        <taxon>Eukaryota</taxon>
        <taxon>Metazoa</taxon>
        <taxon>Ecdysozoa</taxon>
        <taxon>Arthropoda</taxon>
        <taxon>Hexapoda</taxon>
        <taxon>Insecta</taxon>
        <taxon>Pterygota</taxon>
        <taxon>Neoptera</taxon>
        <taxon>Endopterygota</taxon>
        <taxon>Coleoptera</taxon>
        <taxon>Polyphaga</taxon>
        <taxon>Cucujiformia</taxon>
        <taxon>Curculionidae</taxon>
        <taxon>Scolytinae</taxon>
        <taxon>Dendroctonus</taxon>
    </lineage>
</organism>
<evidence type="ECO:0000256" key="11">
    <source>
        <dbReference type="SAM" id="MobiDB-lite"/>
    </source>
</evidence>
<dbReference type="OrthoDB" id="21557at2759"/>
<feature type="compositionally biased region" description="Acidic residues" evidence="11">
    <location>
        <begin position="11"/>
        <end position="22"/>
    </location>
</feature>
<dbReference type="STRING" id="77166.N6T3B1"/>
<evidence type="ECO:0000256" key="6">
    <source>
        <dbReference type="ARBA" id="ARBA00023015"/>
    </source>
</evidence>
<name>N6T3B1_DENPD</name>
<evidence type="ECO:0000313" key="15">
    <source>
        <dbReference type="Proteomes" id="UP000019118"/>
    </source>
</evidence>
<evidence type="ECO:0000256" key="1">
    <source>
        <dbReference type="ARBA" id="ARBA00004123"/>
    </source>
</evidence>
<keyword evidence="15" id="KW-1185">Reference proteome</keyword>
<evidence type="ECO:0000256" key="5">
    <source>
        <dbReference type="ARBA" id="ARBA00022853"/>
    </source>
</evidence>
<feature type="compositionally biased region" description="Basic residues" evidence="11">
    <location>
        <begin position="259"/>
        <end position="271"/>
    </location>
</feature>
<dbReference type="InterPro" id="IPR051078">
    <property type="entry name" value="SGF11"/>
</dbReference>
<comment type="function">
    <text evidence="10">Component of the transcription regulatory histone acetylation (HAT) complex SAGA, a multiprotein complex that activates transcription by remodeling chromatin and mediating histone acetylation and deubiquitination. Within the SAGA complex, participates in a subcomplex that specifically deubiquitinates histone H2B. The SAGA complex is recruited to specific gene promoters by activators, where it is required for transcription.</text>
</comment>
<evidence type="ECO:0000256" key="2">
    <source>
        <dbReference type="ARBA" id="ARBA00022723"/>
    </source>
</evidence>
<sequence>MAKRQSHAPQEEEESLSDEELNELVEQDENPNLFEHLYEDFQEMMKNKQVLKGCVESFFDNAVDEATLGIIFDVHRKFKTNAYCLEVHQLGEEDETSKNEAFQQASVKNCQKFNCPNCERTVAPLNFARHLAKCMGIRSDSRSSRTATRRAVTIKDKEDTSSYGNFASDDDDDEDWSTRKSTKKKDKNGGKKGRGTPKKNVELQEYADATNVDIEGSYDEVTNLRYMMDNGRRSFGFDLQDSRSNSSSPTDGTGSYTPSKKRDKAKKKNKGKGSPSTSLSFD</sequence>
<evidence type="ECO:0000256" key="10">
    <source>
        <dbReference type="RuleBase" id="RU261113"/>
    </source>
</evidence>
<evidence type="ECO:0000256" key="4">
    <source>
        <dbReference type="ARBA" id="ARBA00022833"/>
    </source>
</evidence>
<proteinExistence type="inferred from homology"/>
<dbReference type="Proteomes" id="UP000030742">
    <property type="component" value="Unassembled WGS sequence"/>
</dbReference>
<accession>N6T3B1</accession>
<evidence type="ECO:0000256" key="8">
    <source>
        <dbReference type="ARBA" id="ARBA00023163"/>
    </source>
</evidence>
<dbReference type="AlphaFoldDB" id="N6T3B1"/>
<evidence type="ECO:0000313" key="12">
    <source>
        <dbReference type="EMBL" id="ENN72043.1"/>
    </source>
</evidence>
<dbReference type="InterPro" id="IPR013246">
    <property type="entry name" value="SAGA_su_Sgf11"/>
</dbReference>
<keyword evidence="6" id="KW-0805">Transcription regulation</keyword>
<reference evidence="15 16" key="1">
    <citation type="journal article" date="2013" name="Genome Biol.">
        <title>Draft genome of the mountain pine beetle, Dendroctonus ponderosae Hopkins, a major forest pest.</title>
        <authorList>
            <person name="Keeling C.I."/>
            <person name="Yuen M.M."/>
            <person name="Liao N.Y."/>
            <person name="Docking T.R."/>
            <person name="Chan S.K."/>
            <person name="Taylor G.A."/>
            <person name="Palmquist D.L."/>
            <person name="Jackman S.D."/>
            <person name="Nguyen A."/>
            <person name="Li M."/>
            <person name="Henderson H."/>
            <person name="Janes J.K."/>
            <person name="Zhao Y."/>
            <person name="Pandoh P."/>
            <person name="Moore R."/>
            <person name="Sperling F.A."/>
            <person name="Huber D.P."/>
            <person name="Birol I."/>
            <person name="Jones S.J."/>
            <person name="Bohlmann J."/>
        </authorList>
    </citation>
    <scope>NUCLEOTIDE SEQUENCE</scope>
</reference>
<dbReference type="GO" id="GO:0006357">
    <property type="term" value="P:regulation of transcription by RNA polymerase II"/>
    <property type="evidence" value="ECO:0007669"/>
    <property type="project" value="TreeGrafter"/>
</dbReference>
<feature type="region of interest" description="Disordered" evidence="11">
    <location>
        <begin position="233"/>
        <end position="282"/>
    </location>
</feature>
<keyword evidence="7 10" id="KW-0010">Activator</keyword>
<reference evidence="14" key="2">
    <citation type="submission" date="2024-08" db="UniProtKB">
        <authorList>
            <consortium name="EnsemblMetazoa"/>
        </authorList>
    </citation>
    <scope>IDENTIFICATION</scope>
</reference>
<dbReference type="PANTHER" id="PTHR46367:SF1">
    <property type="entry name" value="ATAXIN-7-LIKE PROTEIN 3"/>
    <property type="match status" value="1"/>
</dbReference>
<evidence type="ECO:0000313" key="14">
    <source>
        <dbReference type="EnsemblMetazoa" id="XP_019768897.1"/>
    </source>
</evidence>
<dbReference type="GO" id="GO:0008270">
    <property type="term" value="F:zinc ion binding"/>
    <property type="evidence" value="ECO:0007669"/>
    <property type="project" value="UniProtKB-KW"/>
</dbReference>
<evidence type="ECO:0000256" key="9">
    <source>
        <dbReference type="ARBA" id="ARBA00023242"/>
    </source>
</evidence>
<dbReference type="Proteomes" id="UP000019118">
    <property type="component" value="Unassembled WGS sequence"/>
</dbReference>
<comment type="subunit">
    <text evidence="10">Component of some SAGA transcription coactivator-HAT complexes.</text>
</comment>
<evidence type="ECO:0000256" key="7">
    <source>
        <dbReference type="ARBA" id="ARBA00023159"/>
    </source>
</evidence>
<dbReference type="EMBL" id="KB741247">
    <property type="protein sequence ID" value="ENN72043.1"/>
    <property type="molecule type" value="Genomic_DNA"/>
</dbReference>
<dbReference type="Gene3D" id="3.30.160.60">
    <property type="entry name" value="Classic Zinc Finger"/>
    <property type="match status" value="1"/>
</dbReference>
<evidence type="ECO:0000313" key="13">
    <source>
        <dbReference type="EMBL" id="ERL91377.1"/>
    </source>
</evidence>
<keyword evidence="8" id="KW-0804">Transcription</keyword>
<dbReference type="PANTHER" id="PTHR46367">
    <property type="entry name" value="ATAXIN-7-LIKE PROTEIN 3"/>
    <property type="match status" value="1"/>
</dbReference>
<keyword evidence="3" id="KW-0863">Zinc-finger</keyword>
<dbReference type="GO" id="GO:0006325">
    <property type="term" value="P:chromatin organization"/>
    <property type="evidence" value="ECO:0007669"/>
    <property type="project" value="UniProtKB-KW"/>
</dbReference>
<gene>
    <name evidence="14" type="primary">109543561</name>
    <name evidence="13" type="ORF">D910_08709</name>
    <name evidence="12" type="ORF">YQE_11331</name>
</gene>
<feature type="compositionally biased region" description="Basic residues" evidence="11">
    <location>
        <begin position="180"/>
        <end position="197"/>
    </location>
</feature>
<evidence type="ECO:0000256" key="3">
    <source>
        <dbReference type="ARBA" id="ARBA00022771"/>
    </source>
</evidence>
<dbReference type="GO" id="GO:0003713">
    <property type="term" value="F:transcription coactivator activity"/>
    <property type="evidence" value="ECO:0007669"/>
    <property type="project" value="TreeGrafter"/>
</dbReference>
<dbReference type="OMA" id="NCNRNMA"/>
<dbReference type="GO" id="GO:0000124">
    <property type="term" value="C:SAGA complex"/>
    <property type="evidence" value="ECO:0007669"/>
    <property type="project" value="TreeGrafter"/>
</dbReference>
<feature type="compositionally biased region" description="Polar residues" evidence="11">
    <location>
        <begin position="242"/>
        <end position="258"/>
    </location>
</feature>
<comment type="subcellular location">
    <subcellularLocation>
        <location evidence="1 10">Nucleus</location>
    </subcellularLocation>
</comment>
<keyword evidence="9" id="KW-0539">Nucleus</keyword>
<protein>
    <recommendedName>
        <fullName evidence="10">SAGA-associated factor 11</fullName>
    </recommendedName>
</protein>
<dbReference type="HOGENOM" id="CLU_1108343_0_0_1"/>
<feature type="region of interest" description="Disordered" evidence="11">
    <location>
        <begin position="1"/>
        <end position="22"/>
    </location>
</feature>
<feature type="non-terminal residue" evidence="12">
    <location>
        <position position="1"/>
    </location>
</feature>
<dbReference type="EMBL" id="KB632281">
    <property type="protein sequence ID" value="ERL91377.1"/>
    <property type="molecule type" value="Genomic_DNA"/>
</dbReference>
<keyword evidence="4" id="KW-0862">Zinc</keyword>